<protein>
    <submittedName>
        <fullName evidence="1">Uncharacterized protein</fullName>
    </submittedName>
</protein>
<reference evidence="1" key="2">
    <citation type="submission" date="2023-01" db="EMBL/GenBank/DDBJ databases">
        <authorList>
            <person name="Sun Q."/>
            <person name="Evtushenko L."/>
        </authorList>
    </citation>
    <scope>NUCLEOTIDE SEQUENCE</scope>
    <source>
        <strain evidence="1">VKM B-2935</strain>
    </source>
</reference>
<dbReference type="EMBL" id="BSFN01000010">
    <property type="protein sequence ID" value="GLK90382.1"/>
    <property type="molecule type" value="Genomic_DNA"/>
</dbReference>
<keyword evidence="2" id="KW-1185">Reference proteome</keyword>
<evidence type="ECO:0000313" key="2">
    <source>
        <dbReference type="Proteomes" id="UP001143328"/>
    </source>
</evidence>
<dbReference type="AlphaFoldDB" id="A0A9W6K7M4"/>
<sequence>MLLVASLALAWHLLITQVYGTAALQGFYLRIKRGVNDGALQLAAY</sequence>
<proteinExistence type="predicted"/>
<reference evidence="1" key="1">
    <citation type="journal article" date="2014" name="Int. J. Syst. Evol. Microbiol.">
        <title>Complete genome sequence of Corynebacterium casei LMG S-19264T (=DSM 44701T), isolated from a smear-ripened cheese.</title>
        <authorList>
            <consortium name="US DOE Joint Genome Institute (JGI-PGF)"/>
            <person name="Walter F."/>
            <person name="Albersmeier A."/>
            <person name="Kalinowski J."/>
            <person name="Ruckert C."/>
        </authorList>
    </citation>
    <scope>NUCLEOTIDE SEQUENCE</scope>
    <source>
        <strain evidence="1">VKM B-2935</strain>
    </source>
</reference>
<dbReference type="Proteomes" id="UP001143328">
    <property type="component" value="Unassembled WGS sequence"/>
</dbReference>
<gene>
    <name evidence="1" type="ORF">GCM10017655_34450</name>
</gene>
<comment type="caution">
    <text evidence="1">The sequence shown here is derived from an EMBL/GenBank/DDBJ whole genome shotgun (WGS) entry which is preliminary data.</text>
</comment>
<accession>A0A9W6K7M4</accession>
<organism evidence="1 2">
    <name type="scientific">Pseudomonas turukhanskensis</name>
    <dbReference type="NCBI Taxonomy" id="1806536"/>
    <lineage>
        <taxon>Bacteria</taxon>
        <taxon>Pseudomonadati</taxon>
        <taxon>Pseudomonadota</taxon>
        <taxon>Gammaproteobacteria</taxon>
        <taxon>Pseudomonadales</taxon>
        <taxon>Pseudomonadaceae</taxon>
        <taxon>Pseudomonas</taxon>
    </lineage>
</organism>
<evidence type="ECO:0000313" key="1">
    <source>
        <dbReference type="EMBL" id="GLK90382.1"/>
    </source>
</evidence>
<name>A0A9W6K7M4_9PSED</name>